<keyword evidence="3" id="KW-1185">Reference proteome</keyword>
<dbReference type="Pfam" id="PF01610">
    <property type="entry name" value="DDE_Tnp_ISL3"/>
    <property type="match status" value="1"/>
</dbReference>
<reference evidence="2" key="1">
    <citation type="submission" date="2008-02" db="EMBL/GenBank/DDBJ databases">
        <authorList>
            <person name="Fulton L."/>
            <person name="Clifton S."/>
            <person name="Fulton B."/>
            <person name="Xu J."/>
            <person name="Minx P."/>
            <person name="Pepin K.H."/>
            <person name="Johnson M."/>
            <person name="Thiruvilangam P."/>
            <person name="Bhonagiri V."/>
            <person name="Nash W.E."/>
            <person name="Mardis E.R."/>
            <person name="Wilson R.K."/>
        </authorList>
    </citation>
    <scope>NUCLEOTIDE SEQUENCE [LARGE SCALE GENOMIC DNA]</scope>
    <source>
        <strain evidence="2">DSM 1552</strain>
    </source>
</reference>
<proteinExistence type="predicted"/>
<dbReference type="AlphaFoldDB" id="B1C2I2"/>
<dbReference type="RefSeq" id="WP_004609964.1">
    <property type="nucleotide sequence ID" value="NZ_CP102275.1"/>
</dbReference>
<dbReference type="HOGENOM" id="CLU_2022740_0_0_9"/>
<dbReference type="GeneID" id="94017267"/>
<evidence type="ECO:0000259" key="1">
    <source>
        <dbReference type="Pfam" id="PF01610"/>
    </source>
</evidence>
<dbReference type="Proteomes" id="UP000004910">
    <property type="component" value="Unassembled WGS sequence"/>
</dbReference>
<dbReference type="OrthoDB" id="1639136at2"/>
<evidence type="ECO:0000313" key="2">
    <source>
        <dbReference type="EMBL" id="EDS74667.1"/>
    </source>
</evidence>
<dbReference type="eggNOG" id="COG3464">
    <property type="taxonomic scope" value="Bacteria"/>
</dbReference>
<feature type="domain" description="Transposase IS204/IS1001/IS1096/IS1165 DDE" evidence="1">
    <location>
        <begin position="6"/>
        <end position="83"/>
    </location>
</feature>
<dbReference type="EMBL" id="ABIK02000010">
    <property type="protein sequence ID" value="EDS74667.1"/>
    <property type="molecule type" value="Genomic_DNA"/>
</dbReference>
<dbReference type="InterPro" id="IPR002560">
    <property type="entry name" value="Transposase_DDE"/>
</dbReference>
<protein>
    <recommendedName>
        <fullName evidence="1">Transposase IS204/IS1001/IS1096/IS1165 DDE domain-containing protein</fullName>
    </recommendedName>
</protein>
<gene>
    <name evidence="2" type="ORF">CLOSPI_01444</name>
</gene>
<evidence type="ECO:0000313" key="3">
    <source>
        <dbReference type="Proteomes" id="UP000004910"/>
    </source>
</evidence>
<sequence length="122" mass="14844">MNDYDMEKELNSIIKQFRYSQIEEMKEVADTLNNWKKEILNSFVWVRNRRISNGPIEGKNYYIKKIIYNGNGMQNFECTRNRILYSQNKYEKYDLNIEYNDSIKMKSDDLETSFDEETDEFD</sequence>
<accession>B1C2I2</accession>
<comment type="caution">
    <text evidence="2">The sequence shown here is derived from an EMBL/GenBank/DDBJ whole genome shotgun (WGS) entry which is preliminary data.</text>
</comment>
<name>B1C2I2_9FIRM</name>
<reference evidence="2" key="2">
    <citation type="submission" date="2014-06" db="EMBL/GenBank/DDBJ databases">
        <title>Draft genome sequence of Clostridium spiroforme (DSM 1552).</title>
        <authorList>
            <person name="Sudarsanam P."/>
            <person name="Ley R."/>
            <person name="Guruge J."/>
            <person name="Turnbaugh P.J."/>
            <person name="Mahowald M."/>
            <person name="Liep D."/>
            <person name="Gordon J."/>
        </authorList>
    </citation>
    <scope>NUCLEOTIDE SEQUENCE</scope>
    <source>
        <strain evidence="2">DSM 1552</strain>
    </source>
</reference>
<organism evidence="2 3">
    <name type="scientific">Thomasclavelia spiroformis DSM 1552</name>
    <dbReference type="NCBI Taxonomy" id="428126"/>
    <lineage>
        <taxon>Bacteria</taxon>
        <taxon>Bacillati</taxon>
        <taxon>Bacillota</taxon>
        <taxon>Erysipelotrichia</taxon>
        <taxon>Erysipelotrichales</taxon>
        <taxon>Coprobacillaceae</taxon>
        <taxon>Thomasclavelia</taxon>
    </lineage>
</organism>